<comment type="pathway">
    <text evidence="1">Lipid metabolism; fatty acid biosynthesis.</text>
</comment>
<dbReference type="EMBL" id="AAAFYZ010000054">
    <property type="protein sequence ID" value="EAB8478244.1"/>
    <property type="molecule type" value="Genomic_DNA"/>
</dbReference>
<evidence type="ECO:0000256" key="3">
    <source>
        <dbReference type="ARBA" id="ARBA00022679"/>
    </source>
</evidence>
<dbReference type="PANTHER" id="PTHR11712:SF347">
    <property type="entry name" value="BETA KETOACYL-ACYL CARRIER PROTEIN SYNTHASE"/>
    <property type="match status" value="1"/>
</dbReference>
<dbReference type="PANTHER" id="PTHR11712">
    <property type="entry name" value="POLYKETIDE SYNTHASE-RELATED"/>
    <property type="match status" value="1"/>
</dbReference>
<comment type="similarity">
    <text evidence="2 4">Belongs to the thiolase-like superfamily. Beta-ketoacyl-ACP synthases family.</text>
</comment>
<evidence type="ECO:0000256" key="4">
    <source>
        <dbReference type="RuleBase" id="RU003694"/>
    </source>
</evidence>
<dbReference type="PROSITE" id="PS00606">
    <property type="entry name" value="KS3_1"/>
    <property type="match status" value="1"/>
</dbReference>
<feature type="domain" description="Ketosynthase family 3 (KS3)" evidence="5">
    <location>
        <begin position="12"/>
        <end position="413"/>
    </location>
</feature>
<comment type="caution">
    <text evidence="6">The sequence shown here is derived from an EMBL/GenBank/DDBJ whole genome shotgun (WGS) entry which is preliminary data.</text>
</comment>
<dbReference type="Proteomes" id="UP000839644">
    <property type="component" value="Unassembled WGS sequence"/>
</dbReference>
<dbReference type="InterPro" id="IPR014031">
    <property type="entry name" value="Ketoacyl_synth_C"/>
</dbReference>
<dbReference type="InterPro" id="IPR016039">
    <property type="entry name" value="Thiolase-like"/>
</dbReference>
<sequence length="415" mass="44522">MSISYSWYYDMKIKVLVTGIGIISSAGKDPEECWENLIKGESMAQPDSRLEGLDISWSCPIKEFTPSKYLRKSLIWRSDPFIQYALYAAKQAIEDSKLDLNNPDYRVGIVIGNSLGGITSLEILNTRAEKEGIGSIGSVYLLSTMGSMAQGNIAIEFGIKGVTYQINTACASGGDAIGIGKMLIETNVCDIVLAGGSEAPITPLVVSSFSKIGALSKNKNLNFSSRPFDGERDGFVISEGAAFLVLEKETTALKRKAKIYASLTGYGSANDAYHITSPSPEGQGLSNAINLALKDSSLKPEDIDCINAHGTSTPMNDLIESNVIYSIFNKKPYITSTKGVTGHSLAASGALEAVFSVLKIHKCEIPPVAGLKNIDEEIKTNIITKPLKSPKIKHVLSSSLGFGGHNAALIFSKYD</sequence>
<gene>
    <name evidence="6" type="ORF">AU894_18870</name>
</gene>
<dbReference type="GO" id="GO:0004315">
    <property type="term" value="F:3-oxoacyl-[acyl-carrier-protein] synthase activity"/>
    <property type="evidence" value="ECO:0007669"/>
    <property type="project" value="InterPro"/>
</dbReference>
<dbReference type="InterPro" id="IPR018201">
    <property type="entry name" value="Ketoacyl_synth_AS"/>
</dbReference>
<dbReference type="SMART" id="SM00825">
    <property type="entry name" value="PKS_KS"/>
    <property type="match status" value="1"/>
</dbReference>
<dbReference type="UniPathway" id="UPA00094"/>
<dbReference type="InterPro" id="IPR014030">
    <property type="entry name" value="Ketoacyl_synth_N"/>
</dbReference>
<organism evidence="6">
    <name type="scientific">Salmonella enterica subsp. enterica serovar Java</name>
    <dbReference type="NCBI Taxonomy" id="224729"/>
    <lineage>
        <taxon>Bacteria</taxon>
        <taxon>Pseudomonadati</taxon>
        <taxon>Pseudomonadota</taxon>
        <taxon>Gammaproteobacteria</taxon>
        <taxon>Enterobacterales</taxon>
        <taxon>Enterobacteriaceae</taxon>
        <taxon>Salmonella</taxon>
    </lineage>
</organism>
<dbReference type="NCBIfam" id="NF005589">
    <property type="entry name" value="PRK07314.1"/>
    <property type="match status" value="1"/>
</dbReference>
<dbReference type="Gene3D" id="3.40.47.10">
    <property type="match status" value="2"/>
</dbReference>
<dbReference type="InterPro" id="IPR020841">
    <property type="entry name" value="PKS_Beta-ketoAc_synthase_dom"/>
</dbReference>
<dbReference type="CDD" id="cd00834">
    <property type="entry name" value="KAS_I_II"/>
    <property type="match status" value="1"/>
</dbReference>
<accession>A0A3Y9C2U8</accession>
<protein>
    <submittedName>
        <fullName evidence="6">Beta-ketoacyl-[acyl-carrier-protein] synthase family protein</fullName>
    </submittedName>
</protein>
<evidence type="ECO:0000259" key="5">
    <source>
        <dbReference type="PROSITE" id="PS52004"/>
    </source>
</evidence>
<dbReference type="PROSITE" id="PS52004">
    <property type="entry name" value="KS3_2"/>
    <property type="match status" value="1"/>
</dbReference>
<evidence type="ECO:0000256" key="1">
    <source>
        <dbReference type="ARBA" id="ARBA00005194"/>
    </source>
</evidence>
<name>A0A3Y9C2U8_SALEB</name>
<proteinExistence type="inferred from homology"/>
<dbReference type="AlphaFoldDB" id="A0A3Y9C2U8"/>
<evidence type="ECO:0000256" key="2">
    <source>
        <dbReference type="ARBA" id="ARBA00008467"/>
    </source>
</evidence>
<dbReference type="GO" id="GO:0006633">
    <property type="term" value="P:fatty acid biosynthetic process"/>
    <property type="evidence" value="ECO:0007669"/>
    <property type="project" value="UniProtKB-UniPathway"/>
</dbReference>
<evidence type="ECO:0000313" key="6">
    <source>
        <dbReference type="EMBL" id="EAB8478244.1"/>
    </source>
</evidence>
<dbReference type="Pfam" id="PF00109">
    <property type="entry name" value="ketoacyl-synt"/>
    <property type="match status" value="1"/>
</dbReference>
<keyword evidence="3 4" id="KW-0808">Transferase</keyword>
<dbReference type="InterPro" id="IPR000794">
    <property type="entry name" value="Beta-ketoacyl_synthase"/>
</dbReference>
<dbReference type="Pfam" id="PF02801">
    <property type="entry name" value="Ketoacyl-synt_C"/>
    <property type="match status" value="1"/>
</dbReference>
<reference evidence="6" key="1">
    <citation type="submission" date="2018-08" db="EMBL/GenBank/DDBJ databases">
        <authorList>
            <person name="Ashton P.M."/>
            <person name="Dallman T."/>
            <person name="Nair S."/>
            <person name="De Pinna E."/>
            <person name="Peters T."/>
            <person name="Grant K."/>
        </authorList>
    </citation>
    <scope>NUCLEOTIDE SEQUENCE [LARGE SCALE GENOMIC DNA]</scope>
    <source>
        <strain evidence="6">43913</strain>
    </source>
</reference>
<dbReference type="SUPFAM" id="SSF53901">
    <property type="entry name" value="Thiolase-like"/>
    <property type="match status" value="1"/>
</dbReference>